<evidence type="ECO:0000313" key="2">
    <source>
        <dbReference type="Proteomes" id="UP000305948"/>
    </source>
</evidence>
<evidence type="ECO:0008006" key="3">
    <source>
        <dbReference type="Google" id="ProtNLM"/>
    </source>
</evidence>
<dbReference type="SUPFAM" id="SSF52047">
    <property type="entry name" value="RNI-like"/>
    <property type="match status" value="1"/>
</dbReference>
<organism evidence="1 2">
    <name type="scientific">Heliocybe sulcata</name>
    <dbReference type="NCBI Taxonomy" id="5364"/>
    <lineage>
        <taxon>Eukaryota</taxon>
        <taxon>Fungi</taxon>
        <taxon>Dikarya</taxon>
        <taxon>Basidiomycota</taxon>
        <taxon>Agaricomycotina</taxon>
        <taxon>Agaricomycetes</taxon>
        <taxon>Gloeophyllales</taxon>
        <taxon>Gloeophyllaceae</taxon>
        <taxon>Heliocybe</taxon>
    </lineage>
</organism>
<dbReference type="OrthoDB" id="3543113at2759"/>
<gene>
    <name evidence="1" type="ORF">OE88DRAFT_1811572</name>
</gene>
<dbReference type="Gene3D" id="3.80.10.10">
    <property type="entry name" value="Ribonuclease Inhibitor"/>
    <property type="match status" value="1"/>
</dbReference>
<name>A0A5C3MPM5_9AGAM</name>
<dbReference type="InterPro" id="IPR032675">
    <property type="entry name" value="LRR_dom_sf"/>
</dbReference>
<dbReference type="EMBL" id="ML213527">
    <property type="protein sequence ID" value="TFK46745.1"/>
    <property type="molecule type" value="Genomic_DNA"/>
</dbReference>
<dbReference type="AlphaFoldDB" id="A0A5C3MPM5"/>
<protein>
    <recommendedName>
        <fullName evidence="3">F-box domain-containing protein</fullName>
    </recommendedName>
</protein>
<dbReference type="Proteomes" id="UP000305948">
    <property type="component" value="Unassembled WGS sequence"/>
</dbReference>
<evidence type="ECO:0000313" key="1">
    <source>
        <dbReference type="EMBL" id="TFK46745.1"/>
    </source>
</evidence>
<proteinExistence type="predicted"/>
<dbReference type="STRING" id="5364.A0A5C3MPM5"/>
<sequence length="529" mass="59423">MHPVLAQHDILSLIFGQLADEMDEKLRHTSRTEWLALRSAALTCRGFQEPALDALWRTLDGSMLPLLRLIPNFRIVDGVWSLIGPVTDSMLLRYRMHASRVRKIRVLHGERVIDPSVYMRLRRALGCAILPSLQELCWFLDYEGPALSALVAPSLVRVYLSREPRRVFEECSLRSGMLHAQVVESFLYDLFETASCLRYLYLAGDVLPGVLSLTLPGTTRLESLTLRSFLLSGADPSHPLCLAYEDFLAFSRMANLVTLEIMVHKVRVPADAGTIKLPCLRDLLLYGSSSGLYAILKLLRPTELEQLRLSVKDDESYQTYQSLFQNIAFPTLLSIDLSIRVSKLPSEDILRHRDVLSLFSSLLRCHRLKRVNVYLVNFLSVSSDDSTLLSMAQAWPELIELDISIQEATFIQEDPSTAPTMCGLSAFSAHCPDLQSLSISLDPSTPFPASDSLPVSHHTLQSLQIRRYRGCQTQDPVEVARWIHALFPSVQRVSVIGDAASGDVSRMVKAFQTMPTVNEQQLRQSECPS</sequence>
<accession>A0A5C3MPM5</accession>
<keyword evidence="2" id="KW-1185">Reference proteome</keyword>
<reference evidence="1 2" key="1">
    <citation type="journal article" date="2019" name="Nat. Ecol. Evol.">
        <title>Megaphylogeny resolves global patterns of mushroom evolution.</title>
        <authorList>
            <person name="Varga T."/>
            <person name="Krizsan K."/>
            <person name="Foldi C."/>
            <person name="Dima B."/>
            <person name="Sanchez-Garcia M."/>
            <person name="Sanchez-Ramirez S."/>
            <person name="Szollosi G.J."/>
            <person name="Szarkandi J.G."/>
            <person name="Papp V."/>
            <person name="Albert L."/>
            <person name="Andreopoulos W."/>
            <person name="Angelini C."/>
            <person name="Antonin V."/>
            <person name="Barry K.W."/>
            <person name="Bougher N.L."/>
            <person name="Buchanan P."/>
            <person name="Buyck B."/>
            <person name="Bense V."/>
            <person name="Catcheside P."/>
            <person name="Chovatia M."/>
            <person name="Cooper J."/>
            <person name="Damon W."/>
            <person name="Desjardin D."/>
            <person name="Finy P."/>
            <person name="Geml J."/>
            <person name="Haridas S."/>
            <person name="Hughes K."/>
            <person name="Justo A."/>
            <person name="Karasinski D."/>
            <person name="Kautmanova I."/>
            <person name="Kiss B."/>
            <person name="Kocsube S."/>
            <person name="Kotiranta H."/>
            <person name="LaButti K.M."/>
            <person name="Lechner B.E."/>
            <person name="Liimatainen K."/>
            <person name="Lipzen A."/>
            <person name="Lukacs Z."/>
            <person name="Mihaltcheva S."/>
            <person name="Morgado L.N."/>
            <person name="Niskanen T."/>
            <person name="Noordeloos M.E."/>
            <person name="Ohm R.A."/>
            <person name="Ortiz-Santana B."/>
            <person name="Ovrebo C."/>
            <person name="Racz N."/>
            <person name="Riley R."/>
            <person name="Savchenko A."/>
            <person name="Shiryaev A."/>
            <person name="Soop K."/>
            <person name="Spirin V."/>
            <person name="Szebenyi C."/>
            <person name="Tomsovsky M."/>
            <person name="Tulloss R.E."/>
            <person name="Uehling J."/>
            <person name="Grigoriev I.V."/>
            <person name="Vagvolgyi C."/>
            <person name="Papp T."/>
            <person name="Martin F.M."/>
            <person name="Miettinen O."/>
            <person name="Hibbett D.S."/>
            <person name="Nagy L.G."/>
        </authorList>
    </citation>
    <scope>NUCLEOTIDE SEQUENCE [LARGE SCALE GENOMIC DNA]</scope>
    <source>
        <strain evidence="1 2">OMC1185</strain>
    </source>
</reference>